<comment type="caution">
    <text evidence="2">The sequence shown here is derived from an EMBL/GenBank/DDBJ whole genome shotgun (WGS) entry which is preliminary data.</text>
</comment>
<proteinExistence type="predicted"/>
<keyword evidence="3" id="KW-1185">Reference proteome</keyword>
<name>A0ABW2TU00_9PSEU</name>
<organism evidence="2 3">
    <name type="scientific">Actinokineospora soli</name>
    <dbReference type="NCBI Taxonomy" id="1048753"/>
    <lineage>
        <taxon>Bacteria</taxon>
        <taxon>Bacillati</taxon>
        <taxon>Actinomycetota</taxon>
        <taxon>Actinomycetes</taxon>
        <taxon>Pseudonocardiales</taxon>
        <taxon>Pseudonocardiaceae</taxon>
        <taxon>Actinokineospora</taxon>
    </lineage>
</organism>
<dbReference type="Pfam" id="PF18603">
    <property type="entry name" value="LAL_C2"/>
    <property type="match status" value="1"/>
</dbReference>
<evidence type="ECO:0000313" key="3">
    <source>
        <dbReference type="Proteomes" id="UP001596512"/>
    </source>
</evidence>
<dbReference type="InterPro" id="IPR040570">
    <property type="entry name" value="LAL_C2"/>
</dbReference>
<evidence type="ECO:0000313" key="2">
    <source>
        <dbReference type="EMBL" id="MFC7616273.1"/>
    </source>
</evidence>
<reference evidence="3" key="1">
    <citation type="journal article" date="2019" name="Int. J. Syst. Evol. Microbiol.">
        <title>The Global Catalogue of Microorganisms (GCM) 10K type strain sequencing project: providing services to taxonomists for standard genome sequencing and annotation.</title>
        <authorList>
            <consortium name="The Broad Institute Genomics Platform"/>
            <consortium name="The Broad Institute Genome Sequencing Center for Infectious Disease"/>
            <person name="Wu L."/>
            <person name="Ma J."/>
        </authorList>
    </citation>
    <scope>NUCLEOTIDE SEQUENCE [LARGE SCALE GENOMIC DNA]</scope>
    <source>
        <strain evidence="3">JCM 17695</strain>
    </source>
</reference>
<evidence type="ECO:0000259" key="1">
    <source>
        <dbReference type="Pfam" id="PF18603"/>
    </source>
</evidence>
<protein>
    <recommendedName>
        <fullName evidence="1">L-amino acid ligase C-terminal domain-containing protein</fullName>
    </recommendedName>
</protein>
<feature type="domain" description="L-amino acid ligase C-terminal" evidence="1">
    <location>
        <begin position="8"/>
        <end position="79"/>
    </location>
</feature>
<dbReference type="Proteomes" id="UP001596512">
    <property type="component" value="Unassembled WGS sequence"/>
</dbReference>
<dbReference type="EMBL" id="JBHTEY010000004">
    <property type="protein sequence ID" value="MFC7616273.1"/>
    <property type="molecule type" value="Genomic_DNA"/>
</dbReference>
<gene>
    <name evidence="2" type="ORF">ACFQV2_25165</name>
</gene>
<sequence length="84" mass="8400">MRSAAIAFLLPPKAGLVAGITGETGQPGVVDVALKPVGHRAGDPTSNNSYLGHVMAVDHGGPGARALAEAVVGGLAVRYREDVA</sequence>
<accession>A0ABW2TU00</accession>